<gene>
    <name evidence="2" type="ORF">PsYK624_015170</name>
</gene>
<organism evidence="2 3">
    <name type="scientific">Phanerochaete sordida</name>
    <dbReference type="NCBI Taxonomy" id="48140"/>
    <lineage>
        <taxon>Eukaryota</taxon>
        <taxon>Fungi</taxon>
        <taxon>Dikarya</taxon>
        <taxon>Basidiomycota</taxon>
        <taxon>Agaricomycotina</taxon>
        <taxon>Agaricomycetes</taxon>
        <taxon>Polyporales</taxon>
        <taxon>Phanerochaetaceae</taxon>
        <taxon>Phanerochaete</taxon>
    </lineage>
</organism>
<dbReference type="AlphaFoldDB" id="A0A9P3L8X4"/>
<name>A0A9P3L8X4_9APHY</name>
<feature type="region of interest" description="Disordered" evidence="1">
    <location>
        <begin position="1"/>
        <end position="20"/>
    </location>
</feature>
<dbReference type="EMBL" id="BPQB01000002">
    <property type="protein sequence ID" value="GJE85438.1"/>
    <property type="molecule type" value="Genomic_DNA"/>
</dbReference>
<protein>
    <submittedName>
        <fullName evidence="2">Uncharacterized protein</fullName>
    </submittedName>
</protein>
<accession>A0A9P3L8X4</accession>
<reference evidence="2 3" key="1">
    <citation type="submission" date="2021-08" db="EMBL/GenBank/DDBJ databases">
        <title>Draft Genome Sequence of Phanerochaete sordida strain YK-624.</title>
        <authorList>
            <person name="Mori T."/>
            <person name="Dohra H."/>
            <person name="Suzuki T."/>
            <person name="Kawagishi H."/>
            <person name="Hirai H."/>
        </authorList>
    </citation>
    <scope>NUCLEOTIDE SEQUENCE [LARGE SCALE GENOMIC DNA]</scope>
    <source>
        <strain evidence="2 3">YK-624</strain>
    </source>
</reference>
<evidence type="ECO:0000256" key="1">
    <source>
        <dbReference type="SAM" id="MobiDB-lite"/>
    </source>
</evidence>
<sequence length="90" mass="9772">MHESAGRRQSVRHRAMHRRPHLISVIREHGGGRGCSVAITAAPPEAPSNATCHNGRCTALTVEGPGAYEAMLHHAGDAWCRRNGSQWRGL</sequence>
<evidence type="ECO:0000313" key="2">
    <source>
        <dbReference type="EMBL" id="GJE85438.1"/>
    </source>
</evidence>
<evidence type="ECO:0000313" key="3">
    <source>
        <dbReference type="Proteomes" id="UP000703269"/>
    </source>
</evidence>
<dbReference type="Proteomes" id="UP000703269">
    <property type="component" value="Unassembled WGS sequence"/>
</dbReference>
<proteinExistence type="predicted"/>
<feature type="compositionally biased region" description="Basic residues" evidence="1">
    <location>
        <begin position="9"/>
        <end position="20"/>
    </location>
</feature>
<comment type="caution">
    <text evidence="2">The sequence shown here is derived from an EMBL/GenBank/DDBJ whole genome shotgun (WGS) entry which is preliminary data.</text>
</comment>
<keyword evidence="3" id="KW-1185">Reference proteome</keyword>